<protein>
    <submittedName>
        <fullName evidence="2">Uncharacterized protein</fullName>
    </submittedName>
</protein>
<evidence type="ECO:0000256" key="1">
    <source>
        <dbReference type="SAM" id="Phobius"/>
    </source>
</evidence>
<feature type="transmembrane region" description="Helical" evidence="1">
    <location>
        <begin position="102"/>
        <end position="124"/>
    </location>
</feature>
<sequence length="204" mass="21835">MSKTAREERLLSWIHAGRLLVSQPPIIRYSVFVLIVLLCLTTADSFAQVIDSLTSPAPASVYNNGTVDVQEDNFKIFLIIFGSCVVAAAFMTAIAVGCLVAIILAVVIVLAICGITSASLAAGFVRRSWTSGLKTFLCLSTITISTAGGIPVAWMISILTQRPLSIAATVVIGLTGGMIGGVFLYWLLVILGREARYYFNRLMA</sequence>
<dbReference type="RefSeq" id="WP_162330375.1">
    <property type="nucleotide sequence ID" value="NZ_CP048113.1"/>
</dbReference>
<feature type="transmembrane region" description="Helical" evidence="1">
    <location>
        <begin position="166"/>
        <end position="191"/>
    </location>
</feature>
<feature type="transmembrane region" description="Helical" evidence="1">
    <location>
        <begin position="76"/>
        <end position="96"/>
    </location>
</feature>
<accession>A0A6B9Z8V0</accession>
<evidence type="ECO:0000313" key="2">
    <source>
        <dbReference type="EMBL" id="QHS58672.1"/>
    </source>
</evidence>
<evidence type="ECO:0000313" key="3">
    <source>
        <dbReference type="Proteomes" id="UP000476411"/>
    </source>
</evidence>
<reference evidence="2 3" key="1">
    <citation type="submission" date="2020-01" db="EMBL/GenBank/DDBJ databases">
        <title>Complete genome sequence of Chitinophaga sp. H33E-04 isolated from quinoa roots.</title>
        <authorList>
            <person name="Weon H.-Y."/>
            <person name="Lee S.A."/>
        </authorList>
    </citation>
    <scope>NUCLEOTIDE SEQUENCE [LARGE SCALE GENOMIC DNA]</scope>
    <source>
        <strain evidence="2 3">H33E-04</strain>
    </source>
</reference>
<feature type="transmembrane region" description="Helical" evidence="1">
    <location>
        <begin position="136"/>
        <end position="160"/>
    </location>
</feature>
<keyword evidence="1" id="KW-0472">Membrane</keyword>
<gene>
    <name evidence="2" type="ORF">GWR21_03370</name>
</gene>
<dbReference type="Proteomes" id="UP000476411">
    <property type="component" value="Chromosome"/>
</dbReference>
<dbReference type="EMBL" id="CP048113">
    <property type="protein sequence ID" value="QHS58672.1"/>
    <property type="molecule type" value="Genomic_DNA"/>
</dbReference>
<dbReference type="AlphaFoldDB" id="A0A6B9Z8V0"/>
<name>A0A6B9Z8V0_9BACT</name>
<dbReference type="KEGG" id="chih:GWR21_03370"/>
<keyword evidence="3" id="KW-1185">Reference proteome</keyword>
<organism evidence="2 3">
    <name type="scientific">Chitinophaga agri</name>
    <dbReference type="NCBI Taxonomy" id="2703787"/>
    <lineage>
        <taxon>Bacteria</taxon>
        <taxon>Pseudomonadati</taxon>
        <taxon>Bacteroidota</taxon>
        <taxon>Chitinophagia</taxon>
        <taxon>Chitinophagales</taxon>
        <taxon>Chitinophagaceae</taxon>
        <taxon>Chitinophaga</taxon>
    </lineage>
</organism>
<keyword evidence="1" id="KW-0812">Transmembrane</keyword>
<keyword evidence="1" id="KW-1133">Transmembrane helix</keyword>
<proteinExistence type="predicted"/>